<organism evidence="15 16">
    <name type="scientific">Marasmius crinis-equi</name>
    <dbReference type="NCBI Taxonomy" id="585013"/>
    <lineage>
        <taxon>Eukaryota</taxon>
        <taxon>Fungi</taxon>
        <taxon>Dikarya</taxon>
        <taxon>Basidiomycota</taxon>
        <taxon>Agaricomycotina</taxon>
        <taxon>Agaricomycetes</taxon>
        <taxon>Agaricomycetidae</taxon>
        <taxon>Agaricales</taxon>
        <taxon>Marasmiineae</taxon>
        <taxon>Marasmiaceae</taxon>
        <taxon>Marasmius</taxon>
    </lineage>
</organism>
<keyword evidence="7 14" id="KW-0479">Metal-binding</keyword>
<reference evidence="15 16" key="1">
    <citation type="submission" date="2024-02" db="EMBL/GenBank/DDBJ databases">
        <title>A draft genome for the cacao thread blight pathogen Marasmius crinis-equi.</title>
        <authorList>
            <person name="Cohen S.P."/>
            <person name="Baruah I.K."/>
            <person name="Amoako-Attah I."/>
            <person name="Bukari Y."/>
            <person name="Meinhardt L.W."/>
            <person name="Bailey B.A."/>
        </authorList>
    </citation>
    <scope>NUCLEOTIDE SEQUENCE [LARGE SCALE GENOMIC DNA]</scope>
    <source>
        <strain evidence="15 16">GH-76</strain>
    </source>
</reference>
<keyword evidence="12" id="KW-0472">Membrane</keyword>
<dbReference type="PROSITE" id="PS00086">
    <property type="entry name" value="CYTOCHROME_P450"/>
    <property type="match status" value="1"/>
</dbReference>
<keyword evidence="10 14" id="KW-0408">Iron</keyword>
<evidence type="ECO:0000256" key="12">
    <source>
        <dbReference type="ARBA" id="ARBA00023136"/>
    </source>
</evidence>
<dbReference type="PRINTS" id="PR00385">
    <property type="entry name" value="P450"/>
</dbReference>
<comment type="similarity">
    <text evidence="4 14">Belongs to the cytochrome P450 family.</text>
</comment>
<dbReference type="InterPro" id="IPR002401">
    <property type="entry name" value="Cyt_P450_E_grp-I"/>
</dbReference>
<evidence type="ECO:0000313" key="16">
    <source>
        <dbReference type="Proteomes" id="UP001465976"/>
    </source>
</evidence>
<evidence type="ECO:0000256" key="8">
    <source>
        <dbReference type="ARBA" id="ARBA00022989"/>
    </source>
</evidence>
<comment type="caution">
    <text evidence="15">The sequence shown here is derived from an EMBL/GenBank/DDBJ whole genome shotgun (WGS) entry which is preliminary data.</text>
</comment>
<evidence type="ECO:0000256" key="4">
    <source>
        <dbReference type="ARBA" id="ARBA00010617"/>
    </source>
</evidence>
<comment type="subcellular location">
    <subcellularLocation>
        <location evidence="2">Membrane</location>
        <topology evidence="2">Single-pass membrane protein</topology>
    </subcellularLocation>
</comment>
<dbReference type="InterPro" id="IPR050364">
    <property type="entry name" value="Cytochrome_P450_fung"/>
</dbReference>
<protein>
    <recommendedName>
        <fullName evidence="17">Cytochrome P450</fullName>
    </recommendedName>
</protein>
<evidence type="ECO:0000313" key="15">
    <source>
        <dbReference type="EMBL" id="KAL0565905.1"/>
    </source>
</evidence>
<dbReference type="CDD" id="cd11065">
    <property type="entry name" value="CYP64-like"/>
    <property type="match status" value="1"/>
</dbReference>
<evidence type="ECO:0000256" key="3">
    <source>
        <dbReference type="ARBA" id="ARBA00005179"/>
    </source>
</evidence>
<sequence length="548" mass="62089">MALVWAAILAAIGWFYFKFKDVGSREPNLPPGPPTTPLLGNLGVFPKEFAYVRFTQWARIWGGIYSLKLGPDTAIVITDASAIKELMDKRSQNTSDRPPNFINDIVTGGLNMALARYGEDWRTLRRAAHAILTPQMSAKHIPIQYAEATQLLFDILRTPDVRRYSNSVIMSVLYGKRCPRYETPETTAFFAAQHEWELLHEPGATPPLDLLPFLQRVPERLAKWKAEAKQCRKHQRDLYFGLLDKTKKQLQKGKENGCYMEEVIRHQKEFGMDREMIGYLGGILLEGGSDTTSSFLQSMVLAMIAFPGAQKKAQEELDRVVGSHRLPTLDDLSDLPYIRAIIQETHRFRPVTPLMIPHANITPEEVRVLLCNVATKLSPDLQYKGYLIPGGTTIFVNIWGIFHDPELFEKPEVFNPDRYILNEFGTKPGVDGSDLRANLAFGCGRRICPGIHLARNTINLNTMQLLWAFTFSYATDPKTGELIDVNVNDYKKGIVIGPCPFKALITPRSSETIAIIEREFHEATDTFSKFEFGLSKEDKVFLENYRSQ</sequence>
<comment type="pathway">
    <text evidence="3">Secondary metabolite biosynthesis.</text>
</comment>
<keyword evidence="6" id="KW-0812">Transmembrane</keyword>
<proteinExistence type="inferred from homology"/>
<evidence type="ECO:0000256" key="7">
    <source>
        <dbReference type="ARBA" id="ARBA00022723"/>
    </source>
</evidence>
<name>A0ABR3ESN9_9AGAR</name>
<evidence type="ECO:0000256" key="14">
    <source>
        <dbReference type="RuleBase" id="RU000461"/>
    </source>
</evidence>
<dbReference type="InterPro" id="IPR036396">
    <property type="entry name" value="Cyt_P450_sf"/>
</dbReference>
<evidence type="ECO:0000256" key="11">
    <source>
        <dbReference type="ARBA" id="ARBA00023033"/>
    </source>
</evidence>
<dbReference type="Gene3D" id="1.10.630.10">
    <property type="entry name" value="Cytochrome P450"/>
    <property type="match status" value="1"/>
</dbReference>
<evidence type="ECO:0000256" key="9">
    <source>
        <dbReference type="ARBA" id="ARBA00023002"/>
    </source>
</evidence>
<evidence type="ECO:0000256" key="6">
    <source>
        <dbReference type="ARBA" id="ARBA00022692"/>
    </source>
</evidence>
<evidence type="ECO:0000256" key="2">
    <source>
        <dbReference type="ARBA" id="ARBA00004167"/>
    </source>
</evidence>
<evidence type="ECO:0000256" key="10">
    <source>
        <dbReference type="ARBA" id="ARBA00023004"/>
    </source>
</evidence>
<dbReference type="PRINTS" id="PR00463">
    <property type="entry name" value="EP450I"/>
</dbReference>
<evidence type="ECO:0008006" key="17">
    <source>
        <dbReference type="Google" id="ProtNLM"/>
    </source>
</evidence>
<keyword evidence="11 14" id="KW-0503">Monooxygenase</keyword>
<evidence type="ECO:0000256" key="1">
    <source>
        <dbReference type="ARBA" id="ARBA00001971"/>
    </source>
</evidence>
<dbReference type="Proteomes" id="UP001465976">
    <property type="component" value="Unassembled WGS sequence"/>
</dbReference>
<dbReference type="PANTHER" id="PTHR46300:SF2">
    <property type="entry name" value="CYTOCHROME P450 MONOOXYGENASE ALNH-RELATED"/>
    <property type="match status" value="1"/>
</dbReference>
<dbReference type="EMBL" id="JBAHYK010002077">
    <property type="protein sequence ID" value="KAL0565905.1"/>
    <property type="molecule type" value="Genomic_DNA"/>
</dbReference>
<dbReference type="SUPFAM" id="SSF48264">
    <property type="entry name" value="Cytochrome P450"/>
    <property type="match status" value="1"/>
</dbReference>
<comment type="cofactor">
    <cofactor evidence="1">
        <name>heme</name>
        <dbReference type="ChEBI" id="CHEBI:30413"/>
    </cofactor>
</comment>
<accession>A0ABR3ESN9</accession>
<keyword evidence="5 14" id="KW-0349">Heme</keyword>
<dbReference type="InterPro" id="IPR017972">
    <property type="entry name" value="Cyt_P450_CS"/>
</dbReference>
<keyword evidence="9 14" id="KW-0560">Oxidoreductase</keyword>
<dbReference type="InterPro" id="IPR001128">
    <property type="entry name" value="Cyt_P450"/>
</dbReference>
<keyword evidence="8" id="KW-1133">Transmembrane helix</keyword>
<gene>
    <name evidence="15" type="ORF">V5O48_016113</name>
</gene>
<dbReference type="PANTHER" id="PTHR46300">
    <property type="entry name" value="P450, PUTATIVE (EUROFUNG)-RELATED-RELATED"/>
    <property type="match status" value="1"/>
</dbReference>
<keyword evidence="16" id="KW-1185">Reference proteome</keyword>
<dbReference type="Pfam" id="PF00067">
    <property type="entry name" value="p450"/>
    <property type="match status" value="1"/>
</dbReference>
<evidence type="ECO:0000256" key="13">
    <source>
        <dbReference type="ARBA" id="ARBA00023180"/>
    </source>
</evidence>
<keyword evidence="13" id="KW-0325">Glycoprotein</keyword>
<evidence type="ECO:0000256" key="5">
    <source>
        <dbReference type="ARBA" id="ARBA00022617"/>
    </source>
</evidence>